<sequence>MKKQLLQIILTAVLFTITFWIKSEYLKILILLTAYLIVSYDILIHSIKHIFKGKVFDEYFLMSLASIGAFCIGEYPEGVAIMLFYKIGELFERYSVSNSKKSIKEMLDLRPEYANLKIDENIKKVAPNLVKLGEIILVKPGEKIPLDGVIIKGSSSLDTSALTGESKLKDVGYGDEVKSGSINTNGVLEIKVNTTFENSIVSKILQLVENSIHKKSKSEKFITKFARVYTPIVVTLALIVAFLPPLILPNSTFSEWIYKALIFLVVSCPCALVISVPLSFFGGIGGASKNGILIKGSIYLEALTKLETLAFDKTGTLTEGKFYIDKIVPFKDITKDELLKYAAYGEAYSTHPIAISVVKAYNKSIDESKIKSIQELPGLGIKAIIGDDEILVGNKKLINSVNTPNSNQTAIYISINSKYAGYITLKDKLKDEAKSTISWLNKNKIKTAILTGDSDVIAQDIASNLGILKVSSELLPADKVCSIENFLKDKKQNFTVGYVGDGINDAPVLARADVGISVFGSSDAAMEASDIVLMDKNLKKIISAIKISRKTLSIAKQNIVFAIGIKVGVMLLGIFGLANIWMAIFADVGVTVLAILNALRPYIYSVKLGKIPS</sequence>
<feature type="transmembrane region" description="Helical" evidence="11">
    <location>
        <begin position="559"/>
        <end position="578"/>
    </location>
</feature>
<evidence type="ECO:0000256" key="10">
    <source>
        <dbReference type="ARBA" id="ARBA00047308"/>
    </source>
</evidence>
<evidence type="ECO:0000256" key="7">
    <source>
        <dbReference type="ARBA" id="ARBA00022989"/>
    </source>
</evidence>
<dbReference type="Gene3D" id="3.40.50.1000">
    <property type="entry name" value="HAD superfamily/HAD-like"/>
    <property type="match status" value="1"/>
</dbReference>
<keyword evidence="11" id="KW-0547">Nucleotide-binding</keyword>
<keyword evidence="14" id="KW-1185">Reference proteome</keyword>
<dbReference type="EMBL" id="PDHH01000007">
    <property type="protein sequence ID" value="PSM51482.1"/>
    <property type="molecule type" value="Genomic_DNA"/>
</dbReference>
<keyword evidence="5 11" id="KW-0479">Metal-binding</keyword>
<dbReference type="Gene3D" id="2.70.150.10">
    <property type="entry name" value="Calcium-transporting ATPase, cytoplasmic transduction domain A"/>
    <property type="match status" value="1"/>
</dbReference>
<keyword evidence="8 11" id="KW-0472">Membrane</keyword>
<dbReference type="SFLD" id="SFLDF00027">
    <property type="entry name" value="p-type_atpase"/>
    <property type="match status" value="1"/>
</dbReference>
<dbReference type="PRINTS" id="PR00120">
    <property type="entry name" value="HATPASE"/>
</dbReference>
<dbReference type="AlphaFoldDB" id="A0A2P8QZ17"/>
<dbReference type="GO" id="GO:0016463">
    <property type="term" value="F:P-type zinc transporter activity"/>
    <property type="evidence" value="ECO:0007669"/>
    <property type="project" value="UniProtKB-EC"/>
</dbReference>
<feature type="transmembrane region" description="Helical" evidence="11">
    <location>
        <begin position="228"/>
        <end position="248"/>
    </location>
</feature>
<dbReference type="InterPro" id="IPR008250">
    <property type="entry name" value="ATPase_P-typ_transduc_dom_A_sf"/>
</dbReference>
<organism evidence="13 14">
    <name type="scientific">Campylobacter blaseri</name>
    <dbReference type="NCBI Taxonomy" id="2042961"/>
    <lineage>
        <taxon>Bacteria</taxon>
        <taxon>Pseudomonadati</taxon>
        <taxon>Campylobacterota</taxon>
        <taxon>Epsilonproteobacteria</taxon>
        <taxon>Campylobacterales</taxon>
        <taxon>Campylobacteraceae</taxon>
        <taxon>Campylobacter</taxon>
    </lineage>
</organism>
<dbReference type="SFLD" id="SFLDS00003">
    <property type="entry name" value="Haloacid_Dehalogenase"/>
    <property type="match status" value="1"/>
</dbReference>
<dbReference type="InterPro" id="IPR044492">
    <property type="entry name" value="P_typ_ATPase_HD_dom"/>
</dbReference>
<dbReference type="Pfam" id="PF00122">
    <property type="entry name" value="E1-E2_ATPase"/>
    <property type="match status" value="1"/>
</dbReference>
<feature type="transmembrane region" description="Helical" evidence="11">
    <location>
        <begin position="260"/>
        <end position="281"/>
    </location>
</feature>
<evidence type="ECO:0000256" key="2">
    <source>
        <dbReference type="ARBA" id="ARBA00004370"/>
    </source>
</evidence>
<dbReference type="PROSITE" id="PS00154">
    <property type="entry name" value="ATPASE_E1_E2"/>
    <property type="match status" value="1"/>
</dbReference>
<dbReference type="SUPFAM" id="SSF56784">
    <property type="entry name" value="HAD-like"/>
    <property type="match status" value="1"/>
</dbReference>
<dbReference type="InterPro" id="IPR036412">
    <property type="entry name" value="HAD-like_sf"/>
</dbReference>
<keyword evidence="6" id="KW-1278">Translocase</keyword>
<dbReference type="NCBIfam" id="TIGR01494">
    <property type="entry name" value="ATPase_P-type"/>
    <property type="match status" value="1"/>
</dbReference>
<dbReference type="InterPro" id="IPR023298">
    <property type="entry name" value="ATPase_P-typ_TM_dom_sf"/>
</dbReference>
<dbReference type="SUPFAM" id="SSF81665">
    <property type="entry name" value="Calcium ATPase, transmembrane domain M"/>
    <property type="match status" value="1"/>
</dbReference>
<dbReference type="GO" id="GO:0030313">
    <property type="term" value="C:cell envelope"/>
    <property type="evidence" value="ECO:0007669"/>
    <property type="project" value="UniProtKB-SubCell"/>
</dbReference>
<feature type="domain" description="P-type ATPase A" evidence="12">
    <location>
        <begin position="109"/>
        <end position="209"/>
    </location>
</feature>
<dbReference type="Pfam" id="PF00702">
    <property type="entry name" value="Hydrolase"/>
    <property type="match status" value="1"/>
</dbReference>
<dbReference type="InterPro" id="IPR027256">
    <property type="entry name" value="P-typ_ATPase_IB"/>
</dbReference>
<dbReference type="InterPro" id="IPR018303">
    <property type="entry name" value="ATPase_P-typ_P_site"/>
</dbReference>
<comment type="subcellular location">
    <subcellularLocation>
        <location evidence="1">Cell envelope</location>
    </subcellularLocation>
    <subcellularLocation>
        <location evidence="11">Cell membrane</location>
    </subcellularLocation>
    <subcellularLocation>
        <location evidence="2">Membrane</location>
    </subcellularLocation>
</comment>
<reference evidence="14" key="1">
    <citation type="submission" date="2017-10" db="EMBL/GenBank/DDBJ databases">
        <title>Campylobacter species from seals.</title>
        <authorList>
            <person name="Gilbert M.J."/>
            <person name="Zomer A.L."/>
            <person name="Timmerman A.J."/>
            <person name="Duim B."/>
            <person name="Wagenaar J.A."/>
        </authorList>
    </citation>
    <scope>NUCLEOTIDE SEQUENCE [LARGE SCALE GENOMIC DNA]</scope>
    <source>
        <strain evidence="14">17S00004-5</strain>
    </source>
</reference>
<evidence type="ECO:0000256" key="11">
    <source>
        <dbReference type="RuleBase" id="RU362081"/>
    </source>
</evidence>
<dbReference type="InterPro" id="IPR051014">
    <property type="entry name" value="Cation_Transport_ATPase_IB"/>
</dbReference>
<dbReference type="RefSeq" id="WP_106872439.1">
    <property type="nucleotide sequence ID" value="NZ_CP053841.1"/>
</dbReference>
<evidence type="ECO:0000256" key="4">
    <source>
        <dbReference type="ARBA" id="ARBA00022692"/>
    </source>
</evidence>
<evidence type="ECO:0000256" key="9">
    <source>
        <dbReference type="ARBA" id="ARBA00039097"/>
    </source>
</evidence>
<feature type="transmembrane region" description="Helical" evidence="11">
    <location>
        <begin position="584"/>
        <end position="603"/>
    </location>
</feature>
<dbReference type="NCBIfam" id="TIGR01525">
    <property type="entry name" value="ATPase-IB_hvy"/>
    <property type="match status" value="1"/>
</dbReference>
<dbReference type="OrthoDB" id="2490525at2"/>
<dbReference type="GO" id="GO:0015086">
    <property type="term" value="F:cadmium ion transmembrane transporter activity"/>
    <property type="evidence" value="ECO:0007669"/>
    <property type="project" value="TreeGrafter"/>
</dbReference>
<dbReference type="PRINTS" id="PR00119">
    <property type="entry name" value="CATATPASE"/>
</dbReference>
<dbReference type="Proteomes" id="UP000240535">
    <property type="component" value="Unassembled WGS sequence"/>
</dbReference>
<name>A0A2P8QZ17_9BACT</name>
<dbReference type="GO" id="GO:0005524">
    <property type="term" value="F:ATP binding"/>
    <property type="evidence" value="ECO:0007669"/>
    <property type="project" value="UniProtKB-UniRule"/>
</dbReference>
<evidence type="ECO:0000313" key="14">
    <source>
        <dbReference type="Proteomes" id="UP000240535"/>
    </source>
</evidence>
<feature type="transmembrane region" description="Helical" evidence="11">
    <location>
        <begin position="59"/>
        <end position="85"/>
    </location>
</feature>
<dbReference type="SFLD" id="SFLDG00002">
    <property type="entry name" value="C1.7:_P-type_atpase_like"/>
    <property type="match status" value="1"/>
</dbReference>
<dbReference type="Gene3D" id="3.40.1110.10">
    <property type="entry name" value="Calcium-transporting ATPase, cytoplasmic domain N"/>
    <property type="match status" value="1"/>
</dbReference>
<keyword evidence="4 11" id="KW-0812">Transmembrane</keyword>
<evidence type="ECO:0000256" key="8">
    <source>
        <dbReference type="ARBA" id="ARBA00023136"/>
    </source>
</evidence>
<evidence type="ECO:0000259" key="12">
    <source>
        <dbReference type="Pfam" id="PF00122"/>
    </source>
</evidence>
<dbReference type="SUPFAM" id="SSF81653">
    <property type="entry name" value="Calcium ATPase, transduction domain A"/>
    <property type="match status" value="1"/>
</dbReference>
<feature type="transmembrane region" description="Helical" evidence="11">
    <location>
        <begin position="6"/>
        <end position="21"/>
    </location>
</feature>
<dbReference type="NCBIfam" id="TIGR01512">
    <property type="entry name" value="ATPase-IB2_Cd"/>
    <property type="match status" value="1"/>
</dbReference>
<keyword evidence="7 11" id="KW-1133">Transmembrane helix</keyword>
<comment type="caution">
    <text evidence="13">The sequence shown here is derived from an EMBL/GenBank/DDBJ whole genome shotgun (WGS) entry which is preliminary data.</text>
</comment>
<evidence type="ECO:0000256" key="3">
    <source>
        <dbReference type="ARBA" id="ARBA00006024"/>
    </source>
</evidence>
<dbReference type="InterPro" id="IPR023299">
    <property type="entry name" value="ATPase_P-typ_cyto_dom_N"/>
</dbReference>
<gene>
    <name evidence="13" type="primary">cadA</name>
    <name evidence="13" type="ORF">CQ405_07910</name>
</gene>
<evidence type="ECO:0000256" key="1">
    <source>
        <dbReference type="ARBA" id="ARBA00004196"/>
    </source>
</evidence>
<evidence type="ECO:0000256" key="5">
    <source>
        <dbReference type="ARBA" id="ARBA00022723"/>
    </source>
</evidence>
<evidence type="ECO:0000313" key="13">
    <source>
        <dbReference type="EMBL" id="PSM51482.1"/>
    </source>
</evidence>
<dbReference type="EC" id="7.2.2.12" evidence="9"/>
<dbReference type="PANTHER" id="PTHR48085">
    <property type="entry name" value="CADMIUM/ZINC-TRANSPORTING ATPASE HMA2-RELATED"/>
    <property type="match status" value="1"/>
</dbReference>
<dbReference type="PANTHER" id="PTHR48085:SF5">
    <property type="entry name" value="CADMIUM_ZINC-TRANSPORTING ATPASE HMA4-RELATED"/>
    <property type="match status" value="1"/>
</dbReference>
<accession>A0A2P8QZ17</accession>
<keyword evidence="11" id="KW-0067">ATP-binding</keyword>
<dbReference type="InterPro" id="IPR001757">
    <property type="entry name" value="P_typ_ATPase"/>
</dbReference>
<dbReference type="GO" id="GO:0005886">
    <property type="term" value="C:plasma membrane"/>
    <property type="evidence" value="ECO:0007669"/>
    <property type="project" value="UniProtKB-SubCell"/>
</dbReference>
<keyword evidence="11" id="KW-1003">Cell membrane</keyword>
<comment type="similarity">
    <text evidence="3 11">Belongs to the cation transport ATPase (P-type) (TC 3.A.3) family. Type IB subfamily.</text>
</comment>
<feature type="transmembrane region" description="Helical" evidence="11">
    <location>
        <begin position="28"/>
        <end position="47"/>
    </location>
</feature>
<evidence type="ECO:0000256" key="6">
    <source>
        <dbReference type="ARBA" id="ARBA00022967"/>
    </source>
</evidence>
<dbReference type="InterPro" id="IPR023214">
    <property type="entry name" value="HAD_sf"/>
</dbReference>
<dbReference type="GO" id="GO:0046872">
    <property type="term" value="F:metal ion binding"/>
    <property type="evidence" value="ECO:0007669"/>
    <property type="project" value="UniProtKB-KW"/>
</dbReference>
<dbReference type="InterPro" id="IPR059000">
    <property type="entry name" value="ATPase_P-type_domA"/>
</dbReference>
<dbReference type="GO" id="GO:0016887">
    <property type="term" value="F:ATP hydrolysis activity"/>
    <property type="evidence" value="ECO:0007669"/>
    <property type="project" value="InterPro"/>
</dbReference>
<comment type="catalytic activity">
    <reaction evidence="10">
        <text>Zn(2+)(in) + ATP + H2O = Zn(2+)(out) + ADP + phosphate + H(+)</text>
        <dbReference type="Rhea" id="RHEA:20621"/>
        <dbReference type="ChEBI" id="CHEBI:15377"/>
        <dbReference type="ChEBI" id="CHEBI:15378"/>
        <dbReference type="ChEBI" id="CHEBI:29105"/>
        <dbReference type="ChEBI" id="CHEBI:30616"/>
        <dbReference type="ChEBI" id="CHEBI:43474"/>
        <dbReference type="ChEBI" id="CHEBI:456216"/>
        <dbReference type="EC" id="7.2.2.12"/>
    </reaction>
</comment>
<protein>
    <recommendedName>
        <fullName evidence="9">P-type Zn(2+) transporter</fullName>
        <ecNumber evidence="9">7.2.2.12</ecNumber>
    </recommendedName>
</protein>
<proteinExistence type="inferred from homology"/>